<dbReference type="InterPro" id="IPR005958">
    <property type="entry name" value="TyrNic_aminoTrfase"/>
</dbReference>
<dbReference type="Gene3D" id="3.90.1150.10">
    <property type="entry name" value="Aspartate Aminotransferase, domain 1"/>
    <property type="match status" value="1"/>
</dbReference>
<dbReference type="PANTHER" id="PTHR45744">
    <property type="entry name" value="TYROSINE AMINOTRANSFERASE"/>
    <property type="match status" value="1"/>
</dbReference>
<dbReference type="InterPro" id="IPR015421">
    <property type="entry name" value="PyrdxlP-dep_Trfase_major"/>
</dbReference>
<dbReference type="CDD" id="cd00609">
    <property type="entry name" value="AAT_like"/>
    <property type="match status" value="1"/>
</dbReference>
<evidence type="ECO:0000313" key="7">
    <source>
        <dbReference type="EMBL" id="KAK6923464.1"/>
    </source>
</evidence>
<dbReference type="GO" id="GO:0006572">
    <property type="term" value="P:L-tyrosine catabolic process"/>
    <property type="evidence" value="ECO:0007669"/>
    <property type="project" value="TreeGrafter"/>
</dbReference>
<dbReference type="GO" id="GO:0004838">
    <property type="term" value="F:L-tyrosine-2-oxoglutarate transaminase activity"/>
    <property type="evidence" value="ECO:0007669"/>
    <property type="project" value="TreeGrafter"/>
</dbReference>
<protein>
    <submittedName>
        <fullName evidence="7">Aminotransferase, class I/classII</fullName>
    </submittedName>
</protein>
<dbReference type="AlphaFoldDB" id="A0AAN8V232"/>
<evidence type="ECO:0000256" key="3">
    <source>
        <dbReference type="ARBA" id="ARBA00022898"/>
    </source>
</evidence>
<sequence>MENGSGKRWGIRGNKEVKSASGVTMRSVLDALMSNLNASDKRGLIPMGHGDPSSFPSFRTTLDAENAIVRALQSADFNCYSSTVGILPARRAIAEYLSQDLPYKLSPEDIYLTLGGTHAIEIILTALNNPGANILLPKPGYPDYEAWAALGHLEVRHFDLLPEKNWELDLESIEALADENTVAMVIINPGNPCGNVYSYELLEKVAKMARKLGIFVIADEVYDHLVFGKKPFVPMGVFGSMVPVFTIGSISKRWIVPGWRLGWIATNDPNGVLHKSGIVDCIIGCLNVSSSPVTFIQAALPQILGETKEFFFSKIKNLLRQAADICYDRVKEIRCFDCPQKPEGSMFIMVKLNWSLLEDIDSDLDFCLKLANEESVIVLPGIVVGMSNWLRITFAIESSSLEDGLQRIKDFCQRHSKKQ</sequence>
<evidence type="ECO:0000256" key="2">
    <source>
        <dbReference type="ARBA" id="ARBA00007441"/>
    </source>
</evidence>
<feature type="modified residue" description="N6-(pyridoxal phosphate)lysine" evidence="5">
    <location>
        <position position="252"/>
    </location>
</feature>
<dbReference type="FunFam" id="3.40.640.10:FF:000048">
    <property type="entry name" value="tyrosine aminotransferase"/>
    <property type="match status" value="1"/>
</dbReference>
<dbReference type="FunFam" id="3.90.1150.10:FF:000040">
    <property type="entry name" value="Tyrosine aminotransferase"/>
    <property type="match status" value="1"/>
</dbReference>
<dbReference type="Proteomes" id="UP001370490">
    <property type="component" value="Unassembled WGS sequence"/>
</dbReference>
<evidence type="ECO:0000256" key="5">
    <source>
        <dbReference type="PIRSR" id="PIRSR000517-1"/>
    </source>
</evidence>
<keyword evidence="8" id="KW-1185">Reference proteome</keyword>
<comment type="caution">
    <text evidence="7">The sequence shown here is derived from an EMBL/GenBank/DDBJ whole genome shotgun (WGS) entry which is preliminary data.</text>
</comment>
<feature type="domain" description="Aminotransferase class I/classII large" evidence="6">
    <location>
        <begin position="45"/>
        <end position="408"/>
    </location>
</feature>
<accession>A0AAN8V232</accession>
<keyword evidence="7" id="KW-0032">Aminotransferase</keyword>
<evidence type="ECO:0000313" key="8">
    <source>
        <dbReference type="Proteomes" id="UP001370490"/>
    </source>
</evidence>
<gene>
    <name evidence="7" type="ORF">RJ641_011768</name>
</gene>
<dbReference type="GO" id="GO:0030170">
    <property type="term" value="F:pyridoxal phosphate binding"/>
    <property type="evidence" value="ECO:0007669"/>
    <property type="project" value="InterPro"/>
</dbReference>
<name>A0AAN8V232_9MAGN</name>
<reference evidence="7 8" key="1">
    <citation type="submission" date="2023-12" db="EMBL/GenBank/DDBJ databases">
        <title>A high-quality genome assembly for Dillenia turbinata (Dilleniales).</title>
        <authorList>
            <person name="Chanderbali A."/>
        </authorList>
    </citation>
    <scope>NUCLEOTIDE SEQUENCE [LARGE SCALE GENOMIC DNA]</scope>
    <source>
        <strain evidence="7">LSX21</strain>
        <tissue evidence="7">Leaf</tissue>
    </source>
</reference>
<evidence type="ECO:0000259" key="6">
    <source>
        <dbReference type="Pfam" id="PF00155"/>
    </source>
</evidence>
<dbReference type="PIRSF" id="PIRSF000517">
    <property type="entry name" value="Tyr_transaminase"/>
    <property type="match status" value="1"/>
</dbReference>
<keyword evidence="7" id="KW-0808">Transferase</keyword>
<evidence type="ECO:0000256" key="1">
    <source>
        <dbReference type="ARBA" id="ARBA00001933"/>
    </source>
</evidence>
<comment type="cofactor">
    <cofactor evidence="1 4 5">
        <name>pyridoxal 5'-phosphate</name>
        <dbReference type="ChEBI" id="CHEBI:597326"/>
    </cofactor>
</comment>
<dbReference type="Gene3D" id="3.40.640.10">
    <property type="entry name" value="Type I PLP-dependent aspartate aminotransferase-like (Major domain)"/>
    <property type="match status" value="1"/>
</dbReference>
<evidence type="ECO:0000256" key="4">
    <source>
        <dbReference type="PIRNR" id="PIRNR000517"/>
    </source>
</evidence>
<dbReference type="EMBL" id="JBAMMX010000018">
    <property type="protein sequence ID" value="KAK6923464.1"/>
    <property type="molecule type" value="Genomic_DNA"/>
</dbReference>
<dbReference type="InterPro" id="IPR015422">
    <property type="entry name" value="PyrdxlP-dep_Trfase_small"/>
</dbReference>
<proteinExistence type="inferred from homology"/>
<dbReference type="Pfam" id="PF00155">
    <property type="entry name" value="Aminotran_1_2"/>
    <property type="match status" value="1"/>
</dbReference>
<dbReference type="PANTHER" id="PTHR45744:SF11">
    <property type="entry name" value="TYROSINE AMINOTRANSFERASE"/>
    <property type="match status" value="1"/>
</dbReference>
<keyword evidence="3 4" id="KW-0663">Pyridoxal phosphate</keyword>
<dbReference type="InterPro" id="IPR015424">
    <property type="entry name" value="PyrdxlP-dep_Trfase"/>
</dbReference>
<organism evidence="7 8">
    <name type="scientific">Dillenia turbinata</name>
    <dbReference type="NCBI Taxonomy" id="194707"/>
    <lineage>
        <taxon>Eukaryota</taxon>
        <taxon>Viridiplantae</taxon>
        <taxon>Streptophyta</taxon>
        <taxon>Embryophyta</taxon>
        <taxon>Tracheophyta</taxon>
        <taxon>Spermatophyta</taxon>
        <taxon>Magnoliopsida</taxon>
        <taxon>eudicotyledons</taxon>
        <taxon>Gunneridae</taxon>
        <taxon>Pentapetalae</taxon>
        <taxon>Dilleniales</taxon>
        <taxon>Dilleniaceae</taxon>
        <taxon>Dillenia</taxon>
    </lineage>
</organism>
<dbReference type="SUPFAM" id="SSF53383">
    <property type="entry name" value="PLP-dependent transferases"/>
    <property type="match status" value="1"/>
</dbReference>
<comment type="similarity">
    <text evidence="2 4">Belongs to the class-I pyridoxal-phosphate-dependent aminotransferase family.</text>
</comment>
<dbReference type="NCBIfam" id="TIGR01265">
    <property type="entry name" value="tyr_nico_aTase"/>
    <property type="match status" value="1"/>
</dbReference>
<dbReference type="InterPro" id="IPR004839">
    <property type="entry name" value="Aminotransferase_I/II_large"/>
</dbReference>